<accession>A0A915K369</accession>
<evidence type="ECO:0000313" key="2">
    <source>
        <dbReference type="WBParaSite" id="nRc.2.0.1.t32766-RA"/>
    </source>
</evidence>
<protein>
    <submittedName>
        <fullName evidence="2">Uncharacterized protein</fullName>
    </submittedName>
</protein>
<reference evidence="2" key="1">
    <citation type="submission" date="2022-11" db="UniProtKB">
        <authorList>
            <consortium name="WormBaseParasite"/>
        </authorList>
    </citation>
    <scope>IDENTIFICATION</scope>
</reference>
<keyword evidence="1" id="KW-1185">Reference proteome</keyword>
<dbReference type="Proteomes" id="UP000887565">
    <property type="component" value="Unplaced"/>
</dbReference>
<organism evidence="1 2">
    <name type="scientific">Romanomermis culicivorax</name>
    <name type="common">Nematode worm</name>
    <dbReference type="NCBI Taxonomy" id="13658"/>
    <lineage>
        <taxon>Eukaryota</taxon>
        <taxon>Metazoa</taxon>
        <taxon>Ecdysozoa</taxon>
        <taxon>Nematoda</taxon>
        <taxon>Enoplea</taxon>
        <taxon>Dorylaimia</taxon>
        <taxon>Mermithida</taxon>
        <taxon>Mermithoidea</taxon>
        <taxon>Mermithidae</taxon>
        <taxon>Romanomermis</taxon>
    </lineage>
</organism>
<dbReference type="AlphaFoldDB" id="A0A915K369"/>
<sequence length="89" mass="10668">RLISRIYRNSDCCIDHFKLGGVYYIDIWLTLNESTYQCKKAFTRTIALKENMPIYLEHLAYSSLSPYHLVDKRIISAFNDLFFCCKYRR</sequence>
<evidence type="ECO:0000313" key="1">
    <source>
        <dbReference type="Proteomes" id="UP000887565"/>
    </source>
</evidence>
<dbReference type="WBParaSite" id="nRc.2.0.1.t32766-RA">
    <property type="protein sequence ID" value="nRc.2.0.1.t32766-RA"/>
    <property type="gene ID" value="nRc.2.0.1.g32766"/>
</dbReference>
<name>A0A915K369_ROMCU</name>
<proteinExistence type="predicted"/>